<dbReference type="GO" id="GO:0004222">
    <property type="term" value="F:metalloendopeptidase activity"/>
    <property type="evidence" value="ECO:0007669"/>
    <property type="project" value="InterPro"/>
</dbReference>
<dbReference type="PROSITE" id="PS00143">
    <property type="entry name" value="INSULINASE"/>
    <property type="match status" value="1"/>
</dbReference>
<dbReference type="InterPro" id="IPR050361">
    <property type="entry name" value="MPP/UQCRC_Complex"/>
</dbReference>
<gene>
    <name evidence="6" type="ORF">UC8_41340</name>
</gene>
<evidence type="ECO:0000259" key="5">
    <source>
        <dbReference type="Pfam" id="PF05193"/>
    </source>
</evidence>
<dbReference type="Pfam" id="PF05193">
    <property type="entry name" value="Peptidase_M16_C"/>
    <property type="match status" value="1"/>
</dbReference>
<evidence type="ECO:0000256" key="3">
    <source>
        <dbReference type="RuleBase" id="RU004447"/>
    </source>
</evidence>
<feature type="domain" description="Peptidase M16 N-terminal" evidence="4">
    <location>
        <begin position="15"/>
        <end position="160"/>
    </location>
</feature>
<proteinExistence type="inferred from homology"/>
<dbReference type="Gene3D" id="3.30.830.10">
    <property type="entry name" value="Metalloenzyme, LuxS/M16 peptidase-like"/>
    <property type="match status" value="2"/>
</dbReference>
<dbReference type="PANTHER" id="PTHR11851:SF49">
    <property type="entry name" value="MITOCHONDRIAL-PROCESSING PEPTIDASE SUBUNIT ALPHA"/>
    <property type="match status" value="1"/>
</dbReference>
<dbReference type="GO" id="GO:0046872">
    <property type="term" value="F:metal ion binding"/>
    <property type="evidence" value="ECO:0007669"/>
    <property type="project" value="InterPro"/>
</dbReference>
<name>A0A5B9QVW0_9BACT</name>
<reference evidence="6 7" key="1">
    <citation type="submission" date="2019-08" db="EMBL/GenBank/DDBJ databases">
        <title>Deep-cultivation of Planctomycetes and their phenomic and genomic characterization uncovers novel biology.</title>
        <authorList>
            <person name="Wiegand S."/>
            <person name="Jogler M."/>
            <person name="Boedeker C."/>
            <person name="Pinto D."/>
            <person name="Vollmers J."/>
            <person name="Rivas-Marin E."/>
            <person name="Kohn T."/>
            <person name="Peeters S.H."/>
            <person name="Heuer A."/>
            <person name="Rast P."/>
            <person name="Oberbeckmann S."/>
            <person name="Bunk B."/>
            <person name="Jeske O."/>
            <person name="Meyerdierks A."/>
            <person name="Storesund J.E."/>
            <person name="Kallscheuer N."/>
            <person name="Luecker S."/>
            <person name="Lage O.M."/>
            <person name="Pohl T."/>
            <person name="Merkel B.J."/>
            <person name="Hornburger P."/>
            <person name="Mueller R.-W."/>
            <person name="Bruemmer F."/>
            <person name="Labrenz M."/>
            <person name="Spormann A.M."/>
            <person name="Op den Camp H."/>
            <person name="Overmann J."/>
            <person name="Amann R."/>
            <person name="Jetten M.S.M."/>
            <person name="Mascher T."/>
            <person name="Medema M.H."/>
            <person name="Devos D.P."/>
            <person name="Kaster A.-K."/>
            <person name="Ovreas L."/>
            <person name="Rohde M."/>
            <person name="Galperin M.Y."/>
            <person name="Jogler C."/>
        </authorList>
    </citation>
    <scope>NUCLEOTIDE SEQUENCE [LARGE SCALE GENOMIC DNA]</scope>
    <source>
        <strain evidence="6 7">UC8</strain>
    </source>
</reference>
<accession>A0A5B9QVW0</accession>
<dbReference type="Pfam" id="PF00675">
    <property type="entry name" value="Peptidase_M16"/>
    <property type="match status" value="1"/>
</dbReference>
<dbReference type="EMBL" id="CP042914">
    <property type="protein sequence ID" value="QEG42102.1"/>
    <property type="molecule type" value="Genomic_DNA"/>
</dbReference>
<dbReference type="InterPro" id="IPR007863">
    <property type="entry name" value="Peptidase_M16_C"/>
</dbReference>
<evidence type="ECO:0000313" key="7">
    <source>
        <dbReference type="Proteomes" id="UP000325286"/>
    </source>
</evidence>
<evidence type="ECO:0000259" key="4">
    <source>
        <dbReference type="Pfam" id="PF00675"/>
    </source>
</evidence>
<dbReference type="PANTHER" id="PTHR11851">
    <property type="entry name" value="METALLOPROTEASE"/>
    <property type="match status" value="1"/>
</dbReference>
<dbReference type="Proteomes" id="UP000325286">
    <property type="component" value="Chromosome"/>
</dbReference>
<feature type="domain" description="Peptidase M16 C-terminal" evidence="5">
    <location>
        <begin position="167"/>
        <end position="344"/>
    </location>
</feature>
<protein>
    <submittedName>
        <fullName evidence="6">Insulinase (Peptidase family M16)</fullName>
    </submittedName>
</protein>
<dbReference type="InterPro" id="IPR011765">
    <property type="entry name" value="Pept_M16_N"/>
</dbReference>
<dbReference type="OrthoDB" id="9811314at2"/>
<comment type="similarity">
    <text evidence="2 3">Belongs to the peptidase M16 family.</text>
</comment>
<dbReference type="SUPFAM" id="SSF63411">
    <property type="entry name" value="LuxS/MPP-like metallohydrolase"/>
    <property type="match status" value="2"/>
</dbReference>
<dbReference type="KEGG" id="rul:UC8_41340"/>
<evidence type="ECO:0000256" key="1">
    <source>
        <dbReference type="ARBA" id="ARBA00001947"/>
    </source>
</evidence>
<sequence length="410" mass="45707">MVEFQQTTLDNGLRIAAEIVPDAYTAAFGYFVRSGARDETDPESGLSHFLEHMVFKGTANRTAAEVNRELDELGGQSNAYTSEEQTVYYGTVLPKYQQRKLELLTDLMRPTLLDADFQTERLVILEEIAKYEDQPPFGAFERSMERRYGTAGLGRRVLGTKESIEAMTPEAMRAYFEQRYQPGNMVLAAAGNVDFDALVKQATELTASWPSQPVSNDLLYPAPASPPTAAAEDDVDAAETSLAYVVRHYHGPNALDPDRIAMRLLSTIIGDDGGSRLFWELIDTGRAEAAATWTQEFLDSGLMFLYLSCAREDVTANLRLIDGVFERVQQEGVTEDELQQVINKTTAAAIMQSERPGSRLFSVGSNWLTRSEYVGLDEMIDRYKSVSTQTIARLLEKYDLQTITEVHAGE</sequence>
<dbReference type="InterPro" id="IPR011249">
    <property type="entry name" value="Metalloenz_LuxS/M16"/>
</dbReference>
<evidence type="ECO:0000256" key="2">
    <source>
        <dbReference type="ARBA" id="ARBA00007261"/>
    </source>
</evidence>
<dbReference type="AlphaFoldDB" id="A0A5B9QVW0"/>
<evidence type="ECO:0000313" key="6">
    <source>
        <dbReference type="EMBL" id="QEG42102.1"/>
    </source>
</evidence>
<keyword evidence="7" id="KW-1185">Reference proteome</keyword>
<organism evidence="6 7">
    <name type="scientific">Roseimaritima ulvae</name>
    <dbReference type="NCBI Taxonomy" id="980254"/>
    <lineage>
        <taxon>Bacteria</taxon>
        <taxon>Pseudomonadati</taxon>
        <taxon>Planctomycetota</taxon>
        <taxon>Planctomycetia</taxon>
        <taxon>Pirellulales</taxon>
        <taxon>Pirellulaceae</taxon>
        <taxon>Roseimaritima</taxon>
    </lineage>
</organism>
<dbReference type="InterPro" id="IPR001431">
    <property type="entry name" value="Pept_M16_Zn_BS"/>
</dbReference>
<dbReference type="GO" id="GO:0006508">
    <property type="term" value="P:proteolysis"/>
    <property type="evidence" value="ECO:0007669"/>
    <property type="project" value="InterPro"/>
</dbReference>
<dbReference type="RefSeq" id="WP_068141608.1">
    <property type="nucleotide sequence ID" value="NZ_CP042914.1"/>
</dbReference>
<comment type="cofactor">
    <cofactor evidence="1">
        <name>Zn(2+)</name>
        <dbReference type="ChEBI" id="CHEBI:29105"/>
    </cofactor>
</comment>